<evidence type="ECO:0000313" key="1">
    <source>
        <dbReference type="EMBL" id="KPG05727.1"/>
    </source>
</evidence>
<dbReference type="AlphaFoldDB" id="A0A7V8RV93"/>
<protein>
    <submittedName>
        <fullName evidence="1">Uncharacterized protein</fullName>
    </submittedName>
</protein>
<dbReference type="Proteomes" id="UP000037843">
    <property type="component" value="Unassembled WGS sequence"/>
</dbReference>
<dbReference type="KEGG" id="miz:BAB75_19995"/>
<sequence length="70" mass="7827">MLEDEAPLTPVERLALVSLYAHLVQSQNRTVPGQLDPESACYADLNIRRPETLSHKEIPAIRVTRGIETC</sequence>
<name>A0A7V8RV93_9MYCO</name>
<reference evidence="1 2" key="1">
    <citation type="submission" date="2015-09" db="EMBL/GenBank/DDBJ databases">
        <title>Genome Sequences of Mycobacterium immunogenum Isolates, Recuperated from a Chloraminated Drinking Water Distribution System Simulator Subjected to Episodes of Nitrification.</title>
        <authorList>
            <person name="Gomez-Alvarez V."/>
            <person name="Revetta R.P."/>
        </authorList>
    </citation>
    <scope>NUCLEOTIDE SEQUENCE [LARGE SCALE GENOMIC DNA]</scope>
    <source>
        <strain evidence="1 2">H008</strain>
    </source>
</reference>
<gene>
    <name evidence="1" type="ORF">AN908_21755</name>
</gene>
<proteinExistence type="predicted"/>
<accession>A0A7V8RV93</accession>
<dbReference type="EMBL" id="LJFO01000014">
    <property type="protein sequence ID" value="KPG05727.1"/>
    <property type="molecule type" value="Genomic_DNA"/>
</dbReference>
<evidence type="ECO:0000313" key="2">
    <source>
        <dbReference type="Proteomes" id="UP000037843"/>
    </source>
</evidence>
<organism evidence="1 2">
    <name type="scientific">Mycobacteroides immunogenum</name>
    <dbReference type="NCBI Taxonomy" id="83262"/>
    <lineage>
        <taxon>Bacteria</taxon>
        <taxon>Bacillati</taxon>
        <taxon>Actinomycetota</taxon>
        <taxon>Actinomycetes</taxon>
        <taxon>Mycobacteriales</taxon>
        <taxon>Mycobacteriaceae</taxon>
        <taxon>Mycobacteroides</taxon>
    </lineage>
</organism>
<comment type="caution">
    <text evidence="1">The sequence shown here is derived from an EMBL/GenBank/DDBJ whole genome shotgun (WGS) entry which is preliminary data.</text>
</comment>